<dbReference type="InterPro" id="IPR026004">
    <property type="entry name" value="Septum_form"/>
</dbReference>
<name>A0A6J6T221_9ZZZZ</name>
<feature type="compositionally biased region" description="Low complexity" evidence="1">
    <location>
        <begin position="21"/>
        <end position="40"/>
    </location>
</feature>
<dbReference type="EMBL" id="CAEZYQ010000008">
    <property type="protein sequence ID" value="CAB4741028.1"/>
    <property type="molecule type" value="Genomic_DNA"/>
</dbReference>
<accession>A0A6J6T221</accession>
<dbReference type="Pfam" id="PF13845">
    <property type="entry name" value="Septum_form"/>
    <property type="match status" value="1"/>
</dbReference>
<organism evidence="3">
    <name type="scientific">freshwater metagenome</name>
    <dbReference type="NCBI Taxonomy" id="449393"/>
    <lineage>
        <taxon>unclassified sequences</taxon>
        <taxon>metagenomes</taxon>
        <taxon>ecological metagenomes</taxon>
    </lineage>
</organism>
<evidence type="ECO:0000313" key="3">
    <source>
        <dbReference type="EMBL" id="CAB4741028.1"/>
    </source>
</evidence>
<evidence type="ECO:0000259" key="2">
    <source>
        <dbReference type="Pfam" id="PF13845"/>
    </source>
</evidence>
<evidence type="ECO:0000256" key="1">
    <source>
        <dbReference type="SAM" id="MobiDB-lite"/>
    </source>
</evidence>
<sequence length="284" mass="29765">MLLALVLVGCSEAEEPRSPTGAADADAAGQEAAPDAPATGASGGPGPPRPAPPAERACYDLDLDEALAATVDSPTRPCSSPHTARTFLVGRLDRAVDGHLLAVDSDRVRTQVASQCPAALPDFVGGGGDGWRLSVLRAVWFTPTLSEADAGASWFRCDVVAPDGRGGLLPLGGRLEGTLATPAGRDRWGLCATGAPDDRDARRVACAEQHSWRAVSVVELAGTGPDGEDYPGEQAVQERGQEPCEQVGRDRATDPLEFTWGYEWPSAEQWAAGQRFGRCWVPVA</sequence>
<reference evidence="3" key="1">
    <citation type="submission" date="2020-05" db="EMBL/GenBank/DDBJ databases">
        <authorList>
            <person name="Chiriac C."/>
            <person name="Salcher M."/>
            <person name="Ghai R."/>
            <person name="Kavagutti S V."/>
        </authorList>
    </citation>
    <scope>NUCLEOTIDE SEQUENCE</scope>
</reference>
<proteinExistence type="predicted"/>
<feature type="region of interest" description="Disordered" evidence="1">
    <location>
        <begin position="12"/>
        <end position="56"/>
    </location>
</feature>
<dbReference type="AlphaFoldDB" id="A0A6J6T221"/>
<protein>
    <submittedName>
        <fullName evidence="3">Unannotated protein</fullName>
    </submittedName>
</protein>
<gene>
    <name evidence="3" type="ORF">UFOPK2761_01277</name>
</gene>
<feature type="domain" description="Septum formation-related" evidence="2">
    <location>
        <begin position="140"/>
        <end position="279"/>
    </location>
</feature>